<name>A0A9Q0GC13_9ROSI</name>
<dbReference type="GO" id="GO:0005737">
    <property type="term" value="C:cytoplasm"/>
    <property type="evidence" value="ECO:0007669"/>
    <property type="project" value="TreeGrafter"/>
</dbReference>
<dbReference type="PANTHER" id="PTHR11071">
    <property type="entry name" value="PEPTIDYL-PROLYL CIS-TRANS ISOMERASE"/>
    <property type="match status" value="1"/>
</dbReference>
<evidence type="ECO:0000259" key="2">
    <source>
        <dbReference type="PROSITE" id="PS50072"/>
    </source>
</evidence>
<dbReference type="Gene3D" id="2.40.100.10">
    <property type="entry name" value="Cyclophilin-like"/>
    <property type="match status" value="1"/>
</dbReference>
<dbReference type="OrthoDB" id="193499at2759"/>
<dbReference type="PROSITE" id="PS50072">
    <property type="entry name" value="CSA_PPIASE_2"/>
    <property type="match status" value="1"/>
</dbReference>
<dbReference type="EMBL" id="JAKUCV010001161">
    <property type="protein sequence ID" value="KAJ4847429.1"/>
    <property type="molecule type" value="Genomic_DNA"/>
</dbReference>
<evidence type="ECO:0000313" key="4">
    <source>
        <dbReference type="Proteomes" id="UP001141552"/>
    </source>
</evidence>
<organism evidence="3 4">
    <name type="scientific">Turnera subulata</name>
    <dbReference type="NCBI Taxonomy" id="218843"/>
    <lineage>
        <taxon>Eukaryota</taxon>
        <taxon>Viridiplantae</taxon>
        <taxon>Streptophyta</taxon>
        <taxon>Embryophyta</taxon>
        <taxon>Tracheophyta</taxon>
        <taxon>Spermatophyta</taxon>
        <taxon>Magnoliopsida</taxon>
        <taxon>eudicotyledons</taxon>
        <taxon>Gunneridae</taxon>
        <taxon>Pentapetalae</taxon>
        <taxon>rosids</taxon>
        <taxon>fabids</taxon>
        <taxon>Malpighiales</taxon>
        <taxon>Passifloraceae</taxon>
        <taxon>Turnera</taxon>
    </lineage>
</organism>
<dbReference type="SUPFAM" id="SSF50891">
    <property type="entry name" value="Cyclophilin-like"/>
    <property type="match status" value="1"/>
</dbReference>
<reference evidence="3" key="1">
    <citation type="submission" date="2022-02" db="EMBL/GenBank/DDBJ databases">
        <authorList>
            <person name="Henning P.M."/>
            <person name="McCubbin A.G."/>
            <person name="Shore J.S."/>
        </authorList>
    </citation>
    <scope>NUCLEOTIDE SEQUENCE</scope>
    <source>
        <strain evidence="3">F60SS</strain>
        <tissue evidence="3">Leaves</tissue>
    </source>
</reference>
<dbReference type="PANTHER" id="PTHR11071:SF561">
    <property type="entry name" value="PEPTIDYL-PROLYL CIS-TRANS ISOMERASE D-RELATED"/>
    <property type="match status" value="1"/>
</dbReference>
<comment type="similarity">
    <text evidence="1">Belongs to the cyclophilin-type PPIase family.</text>
</comment>
<proteinExistence type="inferred from homology"/>
<dbReference type="GO" id="GO:0016018">
    <property type="term" value="F:cyclosporin A binding"/>
    <property type="evidence" value="ECO:0007669"/>
    <property type="project" value="TreeGrafter"/>
</dbReference>
<dbReference type="InterPro" id="IPR029000">
    <property type="entry name" value="Cyclophilin-like_dom_sf"/>
</dbReference>
<reference evidence="3" key="2">
    <citation type="journal article" date="2023" name="Plants (Basel)">
        <title>Annotation of the Turnera subulata (Passifloraceae) Draft Genome Reveals the S-Locus Evolved after the Divergence of Turneroideae from Passifloroideae in a Stepwise Manner.</title>
        <authorList>
            <person name="Henning P.M."/>
            <person name="Roalson E.H."/>
            <person name="Mir W."/>
            <person name="McCubbin A.G."/>
            <person name="Shore J.S."/>
        </authorList>
    </citation>
    <scope>NUCLEOTIDE SEQUENCE</scope>
    <source>
        <tissue evidence="3">Leaves</tissue>
    </source>
</reference>
<dbReference type="GO" id="GO:0003755">
    <property type="term" value="F:peptidyl-prolyl cis-trans isomerase activity"/>
    <property type="evidence" value="ECO:0007669"/>
    <property type="project" value="InterPro"/>
</dbReference>
<dbReference type="AlphaFoldDB" id="A0A9Q0GC13"/>
<protein>
    <recommendedName>
        <fullName evidence="2">PPIase cyclophilin-type domain-containing protein</fullName>
    </recommendedName>
</protein>
<sequence length="151" mass="17604">MENPNPKPNPRVYFDITIDGERIERMVMELDAQSFPNTAENFRALCTGEKGRGKFTKPLHFKGTRFYQVRPKFFCCSGRERLDRRGVDLQRGLLQRGRRHQVQGPRRPVHVLRRRLALVSVLHHLRQMRVDELSVPYFRAGYGGVGSARQD</sequence>
<feature type="domain" description="PPIase cyclophilin-type" evidence="2">
    <location>
        <begin position="13"/>
        <end position="108"/>
    </location>
</feature>
<comment type="caution">
    <text evidence="3">The sequence shown here is derived from an EMBL/GenBank/DDBJ whole genome shotgun (WGS) entry which is preliminary data.</text>
</comment>
<evidence type="ECO:0000313" key="3">
    <source>
        <dbReference type="EMBL" id="KAJ4847429.1"/>
    </source>
</evidence>
<dbReference type="Pfam" id="PF00160">
    <property type="entry name" value="Pro_isomerase"/>
    <property type="match status" value="1"/>
</dbReference>
<dbReference type="GO" id="GO:0006457">
    <property type="term" value="P:protein folding"/>
    <property type="evidence" value="ECO:0007669"/>
    <property type="project" value="TreeGrafter"/>
</dbReference>
<evidence type="ECO:0000256" key="1">
    <source>
        <dbReference type="ARBA" id="ARBA00007365"/>
    </source>
</evidence>
<accession>A0A9Q0GC13</accession>
<gene>
    <name evidence="3" type="ORF">Tsubulata_039207</name>
</gene>
<dbReference type="InterPro" id="IPR002130">
    <property type="entry name" value="Cyclophilin-type_PPIase_dom"/>
</dbReference>
<keyword evidence="4" id="KW-1185">Reference proteome</keyword>
<dbReference type="Proteomes" id="UP001141552">
    <property type="component" value="Unassembled WGS sequence"/>
</dbReference>